<dbReference type="EMBL" id="BKCJ011204204">
    <property type="protein sequence ID" value="GFD03333.1"/>
    <property type="molecule type" value="Genomic_DNA"/>
</dbReference>
<proteinExistence type="predicted"/>
<comment type="caution">
    <text evidence="1">The sequence shown here is derived from an EMBL/GenBank/DDBJ whole genome shotgun (WGS) entry which is preliminary data.</text>
</comment>
<reference evidence="1" key="1">
    <citation type="journal article" date="2019" name="Sci. Rep.">
        <title>Draft genome of Tanacetum cinerariifolium, the natural source of mosquito coil.</title>
        <authorList>
            <person name="Yamashiro T."/>
            <person name="Shiraishi A."/>
            <person name="Satake H."/>
            <person name="Nakayama K."/>
        </authorList>
    </citation>
    <scope>NUCLEOTIDE SEQUENCE</scope>
</reference>
<sequence>CSVGPGNLSSTSQTSV</sequence>
<feature type="non-terminal residue" evidence="1">
    <location>
        <position position="1"/>
    </location>
</feature>
<organism evidence="1">
    <name type="scientific">Tanacetum cinerariifolium</name>
    <name type="common">Dalmatian daisy</name>
    <name type="synonym">Chrysanthemum cinerariifolium</name>
    <dbReference type="NCBI Taxonomy" id="118510"/>
    <lineage>
        <taxon>Eukaryota</taxon>
        <taxon>Viridiplantae</taxon>
        <taxon>Streptophyta</taxon>
        <taxon>Embryophyta</taxon>
        <taxon>Tracheophyta</taxon>
        <taxon>Spermatophyta</taxon>
        <taxon>Magnoliopsida</taxon>
        <taxon>eudicotyledons</taxon>
        <taxon>Gunneridae</taxon>
        <taxon>Pentapetalae</taxon>
        <taxon>asterids</taxon>
        <taxon>campanulids</taxon>
        <taxon>Asterales</taxon>
        <taxon>Asteraceae</taxon>
        <taxon>Asteroideae</taxon>
        <taxon>Anthemideae</taxon>
        <taxon>Anthemidinae</taxon>
        <taxon>Tanacetum</taxon>
    </lineage>
</organism>
<name>A0A699T1R2_TANCI</name>
<accession>A0A699T1R2</accession>
<evidence type="ECO:0000313" key="1">
    <source>
        <dbReference type="EMBL" id="GFD03333.1"/>
    </source>
</evidence>
<protein>
    <submittedName>
        <fullName evidence="1">Uncharacterized protein</fullName>
    </submittedName>
</protein>
<dbReference type="AlphaFoldDB" id="A0A699T1R2"/>
<gene>
    <name evidence="1" type="ORF">Tci_875302</name>
</gene>